<gene>
    <name evidence="1" type="ordered locus">MTR_5g079450</name>
</gene>
<reference evidence="2" key="3">
    <citation type="submission" date="2015-04" db="UniProtKB">
        <authorList>
            <consortium name="EnsemblPlants"/>
        </authorList>
    </citation>
    <scope>IDENTIFICATION</scope>
    <source>
        <strain evidence="2">cv. Jemalong A17</strain>
    </source>
</reference>
<protein>
    <submittedName>
        <fullName evidence="1 2">Uncharacterized protein</fullName>
    </submittedName>
</protein>
<dbReference type="EnsemblPlants" id="AES99328">
    <property type="protein sequence ID" value="AES99328"/>
    <property type="gene ID" value="MTR_5g079450"/>
</dbReference>
<dbReference type="EMBL" id="CM001221">
    <property type="protein sequence ID" value="AES99328.1"/>
    <property type="molecule type" value="Genomic_DNA"/>
</dbReference>
<dbReference type="InterPro" id="IPR053197">
    <property type="entry name" value="F-box_SCFL_complex_component"/>
</dbReference>
<evidence type="ECO:0000313" key="2">
    <source>
        <dbReference type="EnsemblPlants" id="AES99328"/>
    </source>
</evidence>
<accession>G7K1Y0</accession>
<name>G7K1Y0_MEDTR</name>
<dbReference type="Proteomes" id="UP000002051">
    <property type="component" value="Chromosome 5"/>
</dbReference>
<dbReference type="HOGENOM" id="CLU_1328113_0_0_1"/>
<dbReference type="OMA" id="TEYAFTH"/>
<keyword evidence="3" id="KW-1185">Reference proteome</keyword>
<sequence length="207" mass="23947">MQPTTYSSLFSIFLLIKQEKSPTSLLFLSFLSRSLFCHLKWLSNNTTLLNTREAVQTCILSKRWINLWKTLHTLTLDCYKFSDRQTYEIFISMFLSLRDHSTALSALLLHNSHFRNISLYQMVTEYAFTHNVQHFKINYTTAKLFSPSFFSSRTLKSLTLIGVNLFLPRRIDQIFPHSLSFPALTTLSLKHLAFGCNDDGCVDPNTS</sequence>
<reference evidence="1 3" key="2">
    <citation type="journal article" date="2014" name="BMC Genomics">
        <title>An improved genome release (version Mt4.0) for the model legume Medicago truncatula.</title>
        <authorList>
            <person name="Tang H."/>
            <person name="Krishnakumar V."/>
            <person name="Bidwell S."/>
            <person name="Rosen B."/>
            <person name="Chan A."/>
            <person name="Zhou S."/>
            <person name="Gentzbittel L."/>
            <person name="Childs K.L."/>
            <person name="Yandell M."/>
            <person name="Gundlach H."/>
            <person name="Mayer K.F."/>
            <person name="Schwartz D.C."/>
            <person name="Town C.D."/>
        </authorList>
    </citation>
    <scope>GENOME REANNOTATION</scope>
    <source>
        <strain evidence="2 3">cv. Jemalong A17</strain>
    </source>
</reference>
<dbReference type="PaxDb" id="3880-AES99328"/>
<dbReference type="PANTHER" id="PTHR34223:SF51">
    <property type="entry name" value="OS06G0556300 PROTEIN"/>
    <property type="match status" value="1"/>
</dbReference>
<evidence type="ECO:0000313" key="3">
    <source>
        <dbReference type="Proteomes" id="UP000002051"/>
    </source>
</evidence>
<dbReference type="AlphaFoldDB" id="G7K1Y0"/>
<proteinExistence type="predicted"/>
<organism evidence="1 3">
    <name type="scientific">Medicago truncatula</name>
    <name type="common">Barrel medic</name>
    <name type="synonym">Medicago tribuloides</name>
    <dbReference type="NCBI Taxonomy" id="3880"/>
    <lineage>
        <taxon>Eukaryota</taxon>
        <taxon>Viridiplantae</taxon>
        <taxon>Streptophyta</taxon>
        <taxon>Embryophyta</taxon>
        <taxon>Tracheophyta</taxon>
        <taxon>Spermatophyta</taxon>
        <taxon>Magnoliopsida</taxon>
        <taxon>eudicotyledons</taxon>
        <taxon>Gunneridae</taxon>
        <taxon>Pentapetalae</taxon>
        <taxon>rosids</taxon>
        <taxon>fabids</taxon>
        <taxon>Fabales</taxon>
        <taxon>Fabaceae</taxon>
        <taxon>Papilionoideae</taxon>
        <taxon>50 kb inversion clade</taxon>
        <taxon>NPAAA clade</taxon>
        <taxon>Hologalegina</taxon>
        <taxon>IRL clade</taxon>
        <taxon>Trifolieae</taxon>
        <taxon>Medicago</taxon>
    </lineage>
</organism>
<evidence type="ECO:0000313" key="1">
    <source>
        <dbReference type="EMBL" id="AES99328.1"/>
    </source>
</evidence>
<dbReference type="PANTHER" id="PTHR34223">
    <property type="entry name" value="OS11G0201299 PROTEIN"/>
    <property type="match status" value="1"/>
</dbReference>
<reference evidence="1 3" key="1">
    <citation type="journal article" date="2011" name="Nature">
        <title>The Medicago genome provides insight into the evolution of rhizobial symbioses.</title>
        <authorList>
            <person name="Young N.D."/>
            <person name="Debelle F."/>
            <person name="Oldroyd G.E."/>
            <person name="Geurts R."/>
            <person name="Cannon S.B."/>
            <person name="Udvardi M.K."/>
            <person name="Benedito V.A."/>
            <person name="Mayer K.F."/>
            <person name="Gouzy J."/>
            <person name="Schoof H."/>
            <person name="Van de Peer Y."/>
            <person name="Proost S."/>
            <person name="Cook D.R."/>
            <person name="Meyers B.C."/>
            <person name="Spannagl M."/>
            <person name="Cheung F."/>
            <person name="De Mita S."/>
            <person name="Krishnakumar V."/>
            <person name="Gundlach H."/>
            <person name="Zhou S."/>
            <person name="Mudge J."/>
            <person name="Bharti A.K."/>
            <person name="Murray J.D."/>
            <person name="Naoumkina M.A."/>
            <person name="Rosen B."/>
            <person name="Silverstein K.A."/>
            <person name="Tang H."/>
            <person name="Rombauts S."/>
            <person name="Zhao P.X."/>
            <person name="Zhou P."/>
            <person name="Barbe V."/>
            <person name="Bardou P."/>
            <person name="Bechner M."/>
            <person name="Bellec A."/>
            <person name="Berger A."/>
            <person name="Berges H."/>
            <person name="Bidwell S."/>
            <person name="Bisseling T."/>
            <person name="Choisne N."/>
            <person name="Couloux A."/>
            <person name="Denny R."/>
            <person name="Deshpande S."/>
            <person name="Dai X."/>
            <person name="Doyle J.J."/>
            <person name="Dudez A.M."/>
            <person name="Farmer A.D."/>
            <person name="Fouteau S."/>
            <person name="Franken C."/>
            <person name="Gibelin C."/>
            <person name="Gish J."/>
            <person name="Goldstein S."/>
            <person name="Gonzalez A.J."/>
            <person name="Green P.J."/>
            <person name="Hallab A."/>
            <person name="Hartog M."/>
            <person name="Hua A."/>
            <person name="Humphray S.J."/>
            <person name="Jeong D.H."/>
            <person name="Jing Y."/>
            <person name="Jocker A."/>
            <person name="Kenton S.M."/>
            <person name="Kim D.J."/>
            <person name="Klee K."/>
            <person name="Lai H."/>
            <person name="Lang C."/>
            <person name="Lin S."/>
            <person name="Macmil S.L."/>
            <person name="Magdelenat G."/>
            <person name="Matthews L."/>
            <person name="McCorrison J."/>
            <person name="Monaghan E.L."/>
            <person name="Mun J.H."/>
            <person name="Najar F.Z."/>
            <person name="Nicholson C."/>
            <person name="Noirot C."/>
            <person name="O'Bleness M."/>
            <person name="Paule C.R."/>
            <person name="Poulain J."/>
            <person name="Prion F."/>
            <person name="Qin B."/>
            <person name="Qu C."/>
            <person name="Retzel E.F."/>
            <person name="Riddle C."/>
            <person name="Sallet E."/>
            <person name="Samain S."/>
            <person name="Samson N."/>
            <person name="Sanders I."/>
            <person name="Saurat O."/>
            <person name="Scarpelli C."/>
            <person name="Schiex T."/>
            <person name="Segurens B."/>
            <person name="Severin A.J."/>
            <person name="Sherrier D.J."/>
            <person name="Shi R."/>
            <person name="Sims S."/>
            <person name="Singer S.R."/>
            <person name="Sinharoy S."/>
            <person name="Sterck L."/>
            <person name="Viollet A."/>
            <person name="Wang B.B."/>
            <person name="Wang K."/>
            <person name="Wang M."/>
            <person name="Wang X."/>
            <person name="Warfsmann J."/>
            <person name="Weissenbach J."/>
            <person name="White D.D."/>
            <person name="White J.D."/>
            <person name="Wiley G.B."/>
            <person name="Wincker P."/>
            <person name="Xing Y."/>
            <person name="Yang L."/>
            <person name="Yao Z."/>
            <person name="Ying F."/>
            <person name="Zhai J."/>
            <person name="Zhou L."/>
            <person name="Zuber A."/>
            <person name="Denarie J."/>
            <person name="Dixon R.A."/>
            <person name="May G.D."/>
            <person name="Schwartz D.C."/>
            <person name="Rogers J."/>
            <person name="Quetier F."/>
            <person name="Town C.D."/>
            <person name="Roe B.A."/>
        </authorList>
    </citation>
    <scope>NUCLEOTIDE SEQUENCE [LARGE SCALE GENOMIC DNA]</scope>
    <source>
        <strain evidence="1">A17</strain>
        <strain evidence="2 3">cv. Jemalong A17</strain>
    </source>
</reference>